<dbReference type="GO" id="GO:0003735">
    <property type="term" value="F:structural constituent of ribosome"/>
    <property type="evidence" value="ECO:0007669"/>
    <property type="project" value="InterPro"/>
</dbReference>
<organism evidence="4">
    <name type="scientific">Nephromyces sp. ex Molgula occidentalis</name>
    <dbReference type="NCBI Taxonomy" id="2544991"/>
    <lineage>
        <taxon>Eukaryota</taxon>
        <taxon>Sar</taxon>
        <taxon>Alveolata</taxon>
        <taxon>Apicomplexa</taxon>
        <taxon>Aconoidasida</taxon>
        <taxon>Nephromycida</taxon>
        <taxon>Nephromyces</taxon>
    </lineage>
</organism>
<protein>
    <submittedName>
        <fullName evidence="4">30S ribosomal protein S19</fullName>
    </submittedName>
</protein>
<evidence type="ECO:0000256" key="3">
    <source>
        <dbReference type="ARBA" id="ARBA00023274"/>
    </source>
</evidence>
<keyword evidence="3" id="KW-0687">Ribonucleoprotein</keyword>
<reference evidence="4" key="1">
    <citation type="journal article" date="2019" name="Genome Biol. Evol.">
        <title>Nephromyces represents a diverse and novel lineage of the Apicomplexa that has retained apicoplasts.</title>
        <authorList>
            <person name="Munoz-Gomez S.A."/>
            <person name="Durnin K."/>
            <person name="Eme L."/>
            <person name="Paight C."/>
            <person name="Lane C.E."/>
            <person name="Saffo M.B."/>
            <person name="Slamovits C.H."/>
        </authorList>
    </citation>
    <scope>NUCLEOTIDE SEQUENCE</scope>
    <source>
        <strain evidence="4">449</strain>
    </source>
</reference>
<dbReference type="EMBL" id="MK573202">
    <property type="protein sequence ID" value="QEM01663.1"/>
    <property type="molecule type" value="Genomic_DNA"/>
</dbReference>
<proteinExistence type="inferred from homology"/>
<gene>
    <name evidence="4" type="primary">rps19</name>
</gene>
<dbReference type="GO" id="GO:0005840">
    <property type="term" value="C:ribosome"/>
    <property type="evidence" value="ECO:0007669"/>
    <property type="project" value="UniProtKB-KW"/>
</dbReference>
<dbReference type="Pfam" id="PF00203">
    <property type="entry name" value="Ribosomal_S19"/>
    <property type="match status" value="1"/>
</dbReference>
<keyword evidence="2 4" id="KW-0689">Ribosomal protein</keyword>
<dbReference type="AlphaFoldDB" id="A0A5C1H7T3"/>
<evidence type="ECO:0000256" key="2">
    <source>
        <dbReference type="ARBA" id="ARBA00022980"/>
    </source>
</evidence>
<dbReference type="InterPro" id="IPR023575">
    <property type="entry name" value="Ribosomal_uS19_SF"/>
</dbReference>
<dbReference type="Gene3D" id="3.30.860.10">
    <property type="entry name" value="30s Ribosomal Protein S19, Chain A"/>
    <property type="match status" value="1"/>
</dbReference>
<dbReference type="GO" id="GO:1990904">
    <property type="term" value="C:ribonucleoprotein complex"/>
    <property type="evidence" value="ECO:0007669"/>
    <property type="project" value="UniProtKB-KW"/>
</dbReference>
<dbReference type="GO" id="GO:0006412">
    <property type="term" value="P:translation"/>
    <property type="evidence" value="ECO:0007669"/>
    <property type="project" value="InterPro"/>
</dbReference>
<dbReference type="SUPFAM" id="SSF54570">
    <property type="entry name" value="Ribosomal protein S19"/>
    <property type="match status" value="1"/>
</dbReference>
<comment type="similarity">
    <text evidence="1">Belongs to the universal ribosomal protein uS19 family.</text>
</comment>
<dbReference type="InterPro" id="IPR002222">
    <property type="entry name" value="Ribosomal_uS19"/>
</dbReference>
<evidence type="ECO:0000313" key="4">
    <source>
        <dbReference type="EMBL" id="QEM01663.1"/>
    </source>
</evidence>
<name>A0A5C1H7T3_9APIC</name>
<sequence length="78" mass="9260">MIKCLKKYFYFSNDILRKLKTISNSKFKNIKTTKKSLKLNIILKNSIFYIYNGKKYILLNVNYKKIGLKAGDFIKTKN</sequence>
<accession>A0A5C1H7T3</accession>
<evidence type="ECO:0000256" key="1">
    <source>
        <dbReference type="ARBA" id="ARBA00007345"/>
    </source>
</evidence>